<dbReference type="InterPro" id="IPR051552">
    <property type="entry name" value="HptR"/>
</dbReference>
<dbReference type="InterPro" id="IPR009057">
    <property type="entry name" value="Homeodomain-like_sf"/>
</dbReference>
<evidence type="ECO:0000256" key="6">
    <source>
        <dbReference type="ARBA" id="ARBA00023015"/>
    </source>
</evidence>
<evidence type="ECO:0000256" key="5">
    <source>
        <dbReference type="ARBA" id="ARBA00023012"/>
    </source>
</evidence>
<evidence type="ECO:0000259" key="12">
    <source>
        <dbReference type="PROSITE" id="PS50110"/>
    </source>
</evidence>
<dbReference type="Pfam" id="PF00072">
    <property type="entry name" value="Response_reg"/>
    <property type="match status" value="1"/>
</dbReference>
<protein>
    <recommendedName>
        <fullName evidence="2">Stage 0 sporulation protein A homolog</fullName>
    </recommendedName>
</protein>
<dbReference type="Pfam" id="PF12833">
    <property type="entry name" value="HTH_18"/>
    <property type="match status" value="1"/>
</dbReference>
<dbReference type="SUPFAM" id="SSF52172">
    <property type="entry name" value="CheY-like"/>
    <property type="match status" value="1"/>
</dbReference>
<dbReference type="InterPro" id="IPR018062">
    <property type="entry name" value="HTH_AraC-typ_CS"/>
</dbReference>
<dbReference type="PANTHER" id="PTHR42713">
    <property type="entry name" value="HISTIDINE KINASE-RELATED"/>
    <property type="match status" value="1"/>
</dbReference>
<name>A0A9D1P990_9FIRM</name>
<evidence type="ECO:0000256" key="2">
    <source>
        <dbReference type="ARBA" id="ARBA00018672"/>
    </source>
</evidence>
<dbReference type="SMART" id="SM00448">
    <property type="entry name" value="REC"/>
    <property type="match status" value="1"/>
</dbReference>
<reference evidence="13" key="1">
    <citation type="submission" date="2020-10" db="EMBL/GenBank/DDBJ databases">
        <authorList>
            <person name="Gilroy R."/>
        </authorList>
    </citation>
    <scope>NUCLEOTIDE SEQUENCE</scope>
    <source>
        <strain evidence="13">CHK183-6373</strain>
    </source>
</reference>
<dbReference type="PRINTS" id="PR00032">
    <property type="entry name" value="HTHARAC"/>
</dbReference>
<dbReference type="GO" id="GO:0005737">
    <property type="term" value="C:cytoplasm"/>
    <property type="evidence" value="ECO:0007669"/>
    <property type="project" value="UniProtKB-SubCell"/>
</dbReference>
<keyword evidence="7" id="KW-0238">DNA-binding</keyword>
<dbReference type="GO" id="GO:0000160">
    <property type="term" value="P:phosphorelay signal transduction system"/>
    <property type="evidence" value="ECO:0007669"/>
    <property type="project" value="UniProtKB-KW"/>
</dbReference>
<evidence type="ECO:0000313" key="14">
    <source>
        <dbReference type="Proteomes" id="UP000886884"/>
    </source>
</evidence>
<dbReference type="SUPFAM" id="SSF46689">
    <property type="entry name" value="Homeodomain-like"/>
    <property type="match status" value="2"/>
</dbReference>
<dbReference type="PROSITE" id="PS01124">
    <property type="entry name" value="HTH_ARAC_FAMILY_2"/>
    <property type="match status" value="1"/>
</dbReference>
<feature type="domain" description="HTH araC/xylS-type" evidence="11">
    <location>
        <begin position="308"/>
        <end position="405"/>
    </location>
</feature>
<evidence type="ECO:0000256" key="10">
    <source>
        <dbReference type="PROSITE-ProRule" id="PRU00169"/>
    </source>
</evidence>
<evidence type="ECO:0000256" key="1">
    <source>
        <dbReference type="ARBA" id="ARBA00004496"/>
    </source>
</evidence>
<dbReference type="InterPro" id="IPR018060">
    <property type="entry name" value="HTH_AraC"/>
</dbReference>
<keyword evidence="5" id="KW-0902">Two-component regulatory system</keyword>
<dbReference type="PANTHER" id="PTHR42713:SF3">
    <property type="entry name" value="TRANSCRIPTIONAL REGULATORY PROTEIN HPTR"/>
    <property type="match status" value="1"/>
</dbReference>
<evidence type="ECO:0000256" key="9">
    <source>
        <dbReference type="ARBA" id="ARBA00024867"/>
    </source>
</evidence>
<dbReference type="Proteomes" id="UP000886884">
    <property type="component" value="Unassembled WGS sequence"/>
</dbReference>
<dbReference type="GO" id="GO:0043565">
    <property type="term" value="F:sequence-specific DNA binding"/>
    <property type="evidence" value="ECO:0007669"/>
    <property type="project" value="InterPro"/>
</dbReference>
<dbReference type="SMART" id="SM00342">
    <property type="entry name" value="HTH_ARAC"/>
    <property type="match status" value="1"/>
</dbReference>
<feature type="domain" description="Response regulatory" evidence="12">
    <location>
        <begin position="3"/>
        <end position="120"/>
    </location>
</feature>
<evidence type="ECO:0000259" key="11">
    <source>
        <dbReference type="PROSITE" id="PS01124"/>
    </source>
</evidence>
<dbReference type="Gene3D" id="3.40.50.2300">
    <property type="match status" value="1"/>
</dbReference>
<keyword evidence="6" id="KW-0805">Transcription regulation</keyword>
<feature type="modified residue" description="4-aspartylphosphate" evidence="10">
    <location>
        <position position="55"/>
    </location>
</feature>
<accession>A0A9D1P990</accession>
<comment type="function">
    <text evidence="9">May play the central regulatory role in sporulation. It may be an element of the effector pathway responsible for the activation of sporulation genes in response to nutritional stress. Spo0A may act in concert with spo0H (a sigma factor) to control the expression of some genes that are critical to the sporulation process.</text>
</comment>
<dbReference type="InterPro" id="IPR020449">
    <property type="entry name" value="Tscrpt_reg_AraC-type_HTH"/>
</dbReference>
<dbReference type="EMBL" id="DVOT01000212">
    <property type="protein sequence ID" value="HIV28612.1"/>
    <property type="molecule type" value="Genomic_DNA"/>
</dbReference>
<evidence type="ECO:0000313" key="13">
    <source>
        <dbReference type="EMBL" id="HIV28612.1"/>
    </source>
</evidence>
<keyword evidence="3" id="KW-0963">Cytoplasm</keyword>
<dbReference type="GO" id="GO:0003700">
    <property type="term" value="F:DNA-binding transcription factor activity"/>
    <property type="evidence" value="ECO:0007669"/>
    <property type="project" value="InterPro"/>
</dbReference>
<reference evidence="13" key="2">
    <citation type="journal article" date="2021" name="PeerJ">
        <title>Extensive microbial diversity within the chicken gut microbiome revealed by metagenomics and culture.</title>
        <authorList>
            <person name="Gilroy R."/>
            <person name="Ravi A."/>
            <person name="Getino M."/>
            <person name="Pursley I."/>
            <person name="Horton D.L."/>
            <person name="Alikhan N.F."/>
            <person name="Baker D."/>
            <person name="Gharbi K."/>
            <person name="Hall N."/>
            <person name="Watson M."/>
            <person name="Adriaenssens E.M."/>
            <person name="Foster-Nyarko E."/>
            <person name="Jarju S."/>
            <person name="Secka A."/>
            <person name="Antonio M."/>
            <person name="Oren A."/>
            <person name="Chaudhuri R.R."/>
            <person name="La Ragione R."/>
            <person name="Hildebrand F."/>
            <person name="Pallen M.J."/>
        </authorList>
    </citation>
    <scope>NUCLEOTIDE SEQUENCE</scope>
    <source>
        <strain evidence="13">CHK183-6373</strain>
    </source>
</reference>
<dbReference type="Gene3D" id="1.10.10.60">
    <property type="entry name" value="Homeodomain-like"/>
    <property type="match status" value="2"/>
</dbReference>
<proteinExistence type="predicted"/>
<dbReference type="InterPro" id="IPR011006">
    <property type="entry name" value="CheY-like_superfamily"/>
</dbReference>
<keyword evidence="8" id="KW-0804">Transcription</keyword>
<evidence type="ECO:0000256" key="3">
    <source>
        <dbReference type="ARBA" id="ARBA00022490"/>
    </source>
</evidence>
<dbReference type="PROSITE" id="PS00041">
    <property type="entry name" value="HTH_ARAC_FAMILY_1"/>
    <property type="match status" value="1"/>
</dbReference>
<dbReference type="AlphaFoldDB" id="A0A9D1P990"/>
<evidence type="ECO:0000256" key="8">
    <source>
        <dbReference type="ARBA" id="ARBA00023163"/>
    </source>
</evidence>
<organism evidence="13 14">
    <name type="scientific">Candidatus Ornithocaccomicrobium faecavium</name>
    <dbReference type="NCBI Taxonomy" id="2840890"/>
    <lineage>
        <taxon>Bacteria</taxon>
        <taxon>Bacillati</taxon>
        <taxon>Bacillota</taxon>
        <taxon>Clostridia</taxon>
        <taxon>Candidatus Ornithocaccomicrobium</taxon>
    </lineage>
</organism>
<evidence type="ECO:0000256" key="7">
    <source>
        <dbReference type="ARBA" id="ARBA00023125"/>
    </source>
</evidence>
<gene>
    <name evidence="13" type="ORF">IAA64_11610</name>
</gene>
<dbReference type="CDD" id="cd17536">
    <property type="entry name" value="REC_YesN-like"/>
    <property type="match status" value="1"/>
</dbReference>
<comment type="subcellular location">
    <subcellularLocation>
        <location evidence="1">Cytoplasm</location>
    </subcellularLocation>
</comment>
<keyword evidence="4 10" id="KW-0597">Phosphoprotein</keyword>
<dbReference type="InterPro" id="IPR001789">
    <property type="entry name" value="Sig_transdc_resp-reg_receiver"/>
</dbReference>
<sequence length="412" mass="46240">MWTVVVVDDEKNFCTLLSEYIHTLAPRFQVAACFQDGRAAWNFLRNHNVDLVISDVRMPHMSGLDLAQRLFADDRSIPVVLISGYSEFEYAKQAIQYGVVNYLLKPVDFEELRETLARLDKQLLSRHKSENAEGQAALFLFYAISGLFASQETLLRAAALAGAPFQPETDGFALLEVRVNASAQNVERENMGLILETLLRGPFAGNHIYRVYEAADAFYFVAVGPHAPDAETQAGAWRAALEEVADFSVSLVILAQAAGLFAFCQQIAQCGLRERFSSSISREEVADSSLSGEVADDQRAQRKRQIYRRALAYMRDHVHQDLSREDVAGAVYVSQGYLSHLFSEMAGMSFVECLTQIRMERAVALLATNMRINDIAERVGYRNRKSFLVNFRSYTGLTPSEYRQKYCMGGES</sequence>
<evidence type="ECO:0000256" key="4">
    <source>
        <dbReference type="ARBA" id="ARBA00022553"/>
    </source>
</evidence>
<comment type="caution">
    <text evidence="13">The sequence shown here is derived from an EMBL/GenBank/DDBJ whole genome shotgun (WGS) entry which is preliminary data.</text>
</comment>
<dbReference type="PROSITE" id="PS50110">
    <property type="entry name" value="RESPONSE_REGULATORY"/>
    <property type="match status" value="1"/>
</dbReference>